<dbReference type="RefSeq" id="WP_093097090.1">
    <property type="nucleotide sequence ID" value="NZ_FNGK01000001.1"/>
</dbReference>
<keyword evidence="1" id="KW-0175">Coiled coil</keyword>
<dbReference type="EMBL" id="LT906468">
    <property type="protein sequence ID" value="SNV51400.1"/>
    <property type="molecule type" value="Genomic_DNA"/>
</dbReference>
<protein>
    <recommendedName>
        <fullName evidence="4">HEAT repeat-containing protein</fullName>
    </recommendedName>
</protein>
<gene>
    <name evidence="2" type="ORF">SAMEA4412673_02373</name>
</gene>
<evidence type="ECO:0008006" key="4">
    <source>
        <dbReference type="Google" id="ProtNLM"/>
    </source>
</evidence>
<dbReference type="SUPFAM" id="SSF48371">
    <property type="entry name" value="ARM repeat"/>
    <property type="match status" value="1"/>
</dbReference>
<proteinExistence type="predicted"/>
<evidence type="ECO:0000313" key="2">
    <source>
        <dbReference type="EMBL" id="SNV51400.1"/>
    </source>
</evidence>
<evidence type="ECO:0000256" key="1">
    <source>
        <dbReference type="SAM" id="Coils"/>
    </source>
</evidence>
<dbReference type="KEGG" id="smiz:4412673_02373"/>
<dbReference type="Proteomes" id="UP000215355">
    <property type="component" value="Chromosome 1"/>
</dbReference>
<dbReference type="Gene3D" id="1.25.10.10">
    <property type="entry name" value="Leucine-rich Repeat Variant"/>
    <property type="match status" value="1"/>
</dbReference>
<dbReference type="InterPro" id="IPR016024">
    <property type="entry name" value="ARM-type_fold"/>
</dbReference>
<accession>A0AAJ4XC26</accession>
<organism evidence="2 3">
    <name type="scientific">Sphingobacterium mizutaii</name>
    <dbReference type="NCBI Taxonomy" id="1010"/>
    <lineage>
        <taxon>Bacteria</taxon>
        <taxon>Pseudomonadati</taxon>
        <taxon>Bacteroidota</taxon>
        <taxon>Sphingobacteriia</taxon>
        <taxon>Sphingobacteriales</taxon>
        <taxon>Sphingobacteriaceae</taxon>
        <taxon>Sphingobacterium</taxon>
    </lineage>
</organism>
<dbReference type="InterPro" id="IPR011989">
    <property type="entry name" value="ARM-like"/>
</dbReference>
<name>A0AAJ4XC26_9SPHI</name>
<dbReference type="AlphaFoldDB" id="A0AAJ4XC26"/>
<reference evidence="2 3" key="1">
    <citation type="submission" date="2017-06" db="EMBL/GenBank/DDBJ databases">
        <authorList>
            <consortium name="Pathogen Informatics"/>
        </authorList>
    </citation>
    <scope>NUCLEOTIDE SEQUENCE [LARGE SCALE GENOMIC DNA]</scope>
    <source>
        <strain evidence="2 3">NCTC12149</strain>
    </source>
</reference>
<sequence>MVKERLASTLGRRDEEPNIQLAQEIAKTKDSKSVEELIQLIKGNQKDLQNDSIKVLYEIGEITPELISSYWKDFIEALTIKNNRLQWGAMSALKTISLIVPDQIFNNIISLENAVEQGSVITRDNFVAILTNLLDHQNYAEEAFNALIKQLSSCPTNQLPMYAEMLSTKIKAQSSKKVIETLSLRLDEIEKDSKRKRVEKVIKKIT</sequence>
<evidence type="ECO:0000313" key="3">
    <source>
        <dbReference type="Proteomes" id="UP000215355"/>
    </source>
</evidence>
<feature type="coiled-coil region" evidence="1">
    <location>
        <begin position="172"/>
        <end position="199"/>
    </location>
</feature>